<keyword evidence="3" id="KW-1185">Reference proteome</keyword>
<proteinExistence type="predicted"/>
<protein>
    <submittedName>
        <fullName evidence="2">Uncharacterized protein</fullName>
    </submittedName>
</protein>
<evidence type="ECO:0000313" key="3">
    <source>
        <dbReference type="Proteomes" id="UP001141806"/>
    </source>
</evidence>
<gene>
    <name evidence="2" type="ORF">NE237_003826</name>
</gene>
<accession>A0A9Q0KHR1</accession>
<feature type="region of interest" description="Disordered" evidence="1">
    <location>
        <begin position="1"/>
        <end position="47"/>
    </location>
</feature>
<evidence type="ECO:0000256" key="1">
    <source>
        <dbReference type="SAM" id="MobiDB-lite"/>
    </source>
</evidence>
<organism evidence="2 3">
    <name type="scientific">Protea cynaroides</name>
    <dbReference type="NCBI Taxonomy" id="273540"/>
    <lineage>
        <taxon>Eukaryota</taxon>
        <taxon>Viridiplantae</taxon>
        <taxon>Streptophyta</taxon>
        <taxon>Embryophyta</taxon>
        <taxon>Tracheophyta</taxon>
        <taxon>Spermatophyta</taxon>
        <taxon>Magnoliopsida</taxon>
        <taxon>Proteales</taxon>
        <taxon>Proteaceae</taxon>
        <taxon>Protea</taxon>
    </lineage>
</organism>
<dbReference type="SUPFAM" id="SSF56399">
    <property type="entry name" value="ADP-ribosylation"/>
    <property type="match status" value="1"/>
</dbReference>
<dbReference type="PANTHER" id="PTHR31681">
    <property type="entry name" value="C2H2-LIKE ZINC FINGER PROTEIN"/>
    <property type="match status" value="1"/>
</dbReference>
<dbReference type="PANTHER" id="PTHR31681:SF51">
    <property type="entry name" value="PARP CATALYTIC DOMAIN-CONTAINING PROTEIN"/>
    <property type="match status" value="1"/>
</dbReference>
<dbReference type="AlphaFoldDB" id="A0A9Q0KHR1"/>
<name>A0A9Q0KHR1_9MAGN</name>
<evidence type="ECO:0000313" key="2">
    <source>
        <dbReference type="EMBL" id="KAJ4970727.1"/>
    </source>
</evidence>
<sequence>MQLFSPRSTIKCFKPNSGTDSPEKQRPSSSEGNASSHHKKKGFFSSRKQDEVDKTLILPSTVSQVSFKPKSLFSVISEVVKGEPATGIVSTIFQSGWNHKEVPIIDKILRVNHTDEVLKRFEVYRELVKSRATETSVINRNGRLMADGNEILRHHGATLICSLGFEGNSSICGQQSCEVCSILGFNTSTKAVQISFCKTSWDAHEKMTEYVHGDSSRKAMIICRVIAGRVAYDNHKSFILMEDCGFDSLIVSGKNQWNCSEELIVLDPRAVLPCFVVIYSFQ</sequence>
<comment type="caution">
    <text evidence="2">The sequence shown here is derived from an EMBL/GenBank/DDBJ whole genome shotgun (WGS) entry which is preliminary data.</text>
</comment>
<dbReference type="Proteomes" id="UP001141806">
    <property type="component" value="Unassembled WGS sequence"/>
</dbReference>
<dbReference type="OrthoDB" id="9514740at2759"/>
<dbReference type="Gene3D" id="3.90.228.10">
    <property type="match status" value="1"/>
</dbReference>
<reference evidence="2" key="1">
    <citation type="journal article" date="2023" name="Plant J.">
        <title>The genome of the king protea, Protea cynaroides.</title>
        <authorList>
            <person name="Chang J."/>
            <person name="Duong T.A."/>
            <person name="Schoeman C."/>
            <person name="Ma X."/>
            <person name="Roodt D."/>
            <person name="Barker N."/>
            <person name="Li Z."/>
            <person name="Van de Peer Y."/>
            <person name="Mizrachi E."/>
        </authorList>
    </citation>
    <scope>NUCLEOTIDE SEQUENCE</scope>
    <source>
        <tissue evidence="2">Young leaves</tissue>
    </source>
</reference>
<dbReference type="EMBL" id="JAMYWD010000005">
    <property type="protein sequence ID" value="KAJ4970727.1"/>
    <property type="molecule type" value="Genomic_DNA"/>
</dbReference>